<gene>
    <name evidence="1" type="ORF">TNIN_385171</name>
</gene>
<accession>A0A8X7BUI1</accession>
<protein>
    <submittedName>
        <fullName evidence="1">Uncharacterized protein</fullName>
    </submittedName>
</protein>
<reference evidence="1" key="1">
    <citation type="submission" date="2020-08" db="EMBL/GenBank/DDBJ databases">
        <title>Multicomponent nature underlies the extraordinary mechanical properties of spider dragline silk.</title>
        <authorList>
            <person name="Kono N."/>
            <person name="Nakamura H."/>
            <person name="Mori M."/>
            <person name="Yoshida Y."/>
            <person name="Ohtoshi R."/>
            <person name="Malay A.D."/>
            <person name="Moran D.A.P."/>
            <person name="Tomita M."/>
            <person name="Numata K."/>
            <person name="Arakawa K."/>
        </authorList>
    </citation>
    <scope>NUCLEOTIDE SEQUENCE</scope>
</reference>
<dbReference type="Proteomes" id="UP000886998">
    <property type="component" value="Unassembled WGS sequence"/>
</dbReference>
<name>A0A8X7BUI1_9ARAC</name>
<dbReference type="EMBL" id="BMAV01004214">
    <property type="protein sequence ID" value="GFY44370.1"/>
    <property type="molecule type" value="Genomic_DNA"/>
</dbReference>
<organism evidence="1 2">
    <name type="scientific">Trichonephila inaurata madagascariensis</name>
    <dbReference type="NCBI Taxonomy" id="2747483"/>
    <lineage>
        <taxon>Eukaryota</taxon>
        <taxon>Metazoa</taxon>
        <taxon>Ecdysozoa</taxon>
        <taxon>Arthropoda</taxon>
        <taxon>Chelicerata</taxon>
        <taxon>Arachnida</taxon>
        <taxon>Araneae</taxon>
        <taxon>Araneomorphae</taxon>
        <taxon>Entelegynae</taxon>
        <taxon>Araneoidea</taxon>
        <taxon>Nephilidae</taxon>
        <taxon>Trichonephila</taxon>
        <taxon>Trichonephila inaurata</taxon>
    </lineage>
</organism>
<comment type="caution">
    <text evidence="1">The sequence shown here is derived from an EMBL/GenBank/DDBJ whole genome shotgun (WGS) entry which is preliminary data.</text>
</comment>
<keyword evidence="2" id="KW-1185">Reference proteome</keyword>
<sequence>MKFIQSPRNKFRTVGHRISRSSSDSCYGCRPTFGGNRSFFLRVPNPSPGPQTYGGILEVFPGSDGLVRFRFSGGLTIGFGSGSVNNVTVGLAAECREVCLSR</sequence>
<dbReference type="AlphaFoldDB" id="A0A8X7BUI1"/>
<evidence type="ECO:0000313" key="2">
    <source>
        <dbReference type="Proteomes" id="UP000886998"/>
    </source>
</evidence>
<proteinExistence type="predicted"/>
<evidence type="ECO:0000313" key="1">
    <source>
        <dbReference type="EMBL" id="GFY44370.1"/>
    </source>
</evidence>